<keyword evidence="10" id="KW-1185">Reference proteome</keyword>
<dbReference type="InterPro" id="IPR022572">
    <property type="entry name" value="DNA_rep/recomb_RecO_N"/>
</dbReference>
<gene>
    <name evidence="7 9" type="primary">recO</name>
    <name evidence="9" type="ORF">GXW71_02005</name>
</gene>
<name>A0ABS5ES49_9PROT</name>
<dbReference type="SUPFAM" id="SSF57863">
    <property type="entry name" value="ArfGap/RecO-like zinc finger"/>
    <property type="match status" value="1"/>
</dbReference>
<evidence type="ECO:0000256" key="2">
    <source>
        <dbReference type="ARBA" id="ARBA00021310"/>
    </source>
</evidence>
<dbReference type="InterPro" id="IPR012340">
    <property type="entry name" value="NA-bd_OB-fold"/>
</dbReference>
<dbReference type="HAMAP" id="MF_00201">
    <property type="entry name" value="RecO"/>
    <property type="match status" value="1"/>
</dbReference>
<dbReference type="InterPro" id="IPR037278">
    <property type="entry name" value="ARFGAP/RecO"/>
</dbReference>
<comment type="caution">
    <text evidence="9">The sequence shown here is derived from an EMBL/GenBank/DDBJ whole genome shotgun (WGS) entry which is preliminary data.</text>
</comment>
<dbReference type="NCBIfam" id="TIGR00613">
    <property type="entry name" value="reco"/>
    <property type="match status" value="1"/>
</dbReference>
<dbReference type="InterPro" id="IPR003717">
    <property type="entry name" value="RecO"/>
</dbReference>
<reference evidence="10" key="1">
    <citation type="journal article" date="2021" name="Syst. Appl. Microbiol.">
        <title>Roseomonas hellenica sp. nov., isolated from roots of wild-growing Alkanna tinctoria.</title>
        <authorList>
            <person name="Rat A."/>
            <person name="Naranjo H.D."/>
            <person name="Lebbe L."/>
            <person name="Cnockaert M."/>
            <person name="Krigas N."/>
            <person name="Grigoriadou K."/>
            <person name="Maloupa E."/>
            <person name="Willems A."/>
        </authorList>
    </citation>
    <scope>NUCLEOTIDE SEQUENCE [LARGE SCALE GENOMIC DNA]</scope>
    <source>
        <strain evidence="10">LMG 31523</strain>
    </source>
</reference>
<dbReference type="InterPro" id="IPR042242">
    <property type="entry name" value="RecO_C"/>
</dbReference>
<evidence type="ECO:0000313" key="10">
    <source>
        <dbReference type="Proteomes" id="UP001196870"/>
    </source>
</evidence>
<comment type="similarity">
    <text evidence="1 7">Belongs to the RecO family.</text>
</comment>
<dbReference type="Gene3D" id="1.20.1440.120">
    <property type="entry name" value="Recombination protein O, C-terminal domain"/>
    <property type="match status" value="1"/>
</dbReference>
<evidence type="ECO:0000256" key="6">
    <source>
        <dbReference type="ARBA" id="ARBA00033409"/>
    </source>
</evidence>
<comment type="function">
    <text evidence="7">Involved in DNA repair and RecF pathway recombination.</text>
</comment>
<sequence length="242" mass="25714">MEWSAPAIILSARPYGEGGAVVNVITREHGRHAGLARGGASRGQAALWMAGNMIEARWVGRLAEQLGTLSGEMVHPAAALAMEDPLALALLSSACAVAEAALPERAPHPVLFEGLVRVISLLVRGPEAAMPDYVRWEALLLAELGFGLDLSSCAASGATEGLAYVSPKSGRAVSAEAGAPWADRLLPLPRFLRDDAVLAMPADWHAGLRLTAHFLERDVFHAQNRAVPEARQRLQDRVATLV</sequence>
<dbReference type="PANTHER" id="PTHR33991:SF1">
    <property type="entry name" value="DNA REPAIR PROTEIN RECO"/>
    <property type="match status" value="1"/>
</dbReference>
<evidence type="ECO:0000256" key="1">
    <source>
        <dbReference type="ARBA" id="ARBA00007452"/>
    </source>
</evidence>
<feature type="domain" description="DNA replication/recombination mediator RecO N-terminal" evidence="8">
    <location>
        <begin position="1"/>
        <end position="75"/>
    </location>
</feature>
<dbReference type="EMBL" id="JAAGBB010000002">
    <property type="protein sequence ID" value="MBR0663119.1"/>
    <property type="molecule type" value="Genomic_DNA"/>
</dbReference>
<organism evidence="9 10">
    <name type="scientific">Plastoroseomonas hellenica</name>
    <dbReference type="NCBI Taxonomy" id="2687306"/>
    <lineage>
        <taxon>Bacteria</taxon>
        <taxon>Pseudomonadati</taxon>
        <taxon>Pseudomonadota</taxon>
        <taxon>Alphaproteobacteria</taxon>
        <taxon>Acetobacterales</taxon>
        <taxon>Acetobacteraceae</taxon>
        <taxon>Plastoroseomonas</taxon>
    </lineage>
</organism>
<protein>
    <recommendedName>
        <fullName evidence="2 7">DNA repair protein RecO</fullName>
    </recommendedName>
    <alternativeName>
        <fullName evidence="6 7">Recombination protein O</fullName>
    </alternativeName>
</protein>
<keyword evidence="4 7" id="KW-0233">DNA recombination</keyword>
<evidence type="ECO:0000313" key="9">
    <source>
        <dbReference type="EMBL" id="MBR0663119.1"/>
    </source>
</evidence>
<keyword evidence="5 7" id="KW-0234">DNA repair</keyword>
<evidence type="ECO:0000256" key="7">
    <source>
        <dbReference type="HAMAP-Rule" id="MF_00201"/>
    </source>
</evidence>
<dbReference type="Proteomes" id="UP001196870">
    <property type="component" value="Unassembled WGS sequence"/>
</dbReference>
<dbReference type="RefSeq" id="WP_211850715.1">
    <property type="nucleotide sequence ID" value="NZ_JAAGBB010000002.1"/>
</dbReference>
<evidence type="ECO:0000256" key="3">
    <source>
        <dbReference type="ARBA" id="ARBA00022763"/>
    </source>
</evidence>
<evidence type="ECO:0000259" key="8">
    <source>
        <dbReference type="Pfam" id="PF11967"/>
    </source>
</evidence>
<dbReference type="Pfam" id="PF11967">
    <property type="entry name" value="RecO_N"/>
    <property type="match status" value="1"/>
</dbReference>
<evidence type="ECO:0000256" key="4">
    <source>
        <dbReference type="ARBA" id="ARBA00023172"/>
    </source>
</evidence>
<accession>A0ABS5ES49</accession>
<dbReference type="Gene3D" id="2.40.50.140">
    <property type="entry name" value="Nucleic acid-binding proteins"/>
    <property type="match status" value="1"/>
</dbReference>
<dbReference type="SUPFAM" id="SSF50249">
    <property type="entry name" value="Nucleic acid-binding proteins"/>
    <property type="match status" value="1"/>
</dbReference>
<dbReference type="PANTHER" id="PTHR33991">
    <property type="entry name" value="DNA REPAIR PROTEIN RECO"/>
    <property type="match status" value="1"/>
</dbReference>
<evidence type="ECO:0000256" key="5">
    <source>
        <dbReference type="ARBA" id="ARBA00023204"/>
    </source>
</evidence>
<keyword evidence="3 7" id="KW-0227">DNA damage</keyword>
<dbReference type="Pfam" id="PF02565">
    <property type="entry name" value="RecO_C"/>
    <property type="match status" value="1"/>
</dbReference>
<proteinExistence type="inferred from homology"/>